<keyword evidence="3" id="KW-1185">Reference proteome</keyword>
<organism evidence="2 3">
    <name type="scientific">Toxocara canis</name>
    <name type="common">Canine roundworm</name>
    <dbReference type="NCBI Taxonomy" id="6265"/>
    <lineage>
        <taxon>Eukaryota</taxon>
        <taxon>Metazoa</taxon>
        <taxon>Ecdysozoa</taxon>
        <taxon>Nematoda</taxon>
        <taxon>Chromadorea</taxon>
        <taxon>Rhabditida</taxon>
        <taxon>Spirurina</taxon>
        <taxon>Ascaridomorpha</taxon>
        <taxon>Ascaridoidea</taxon>
        <taxon>Toxocaridae</taxon>
        <taxon>Toxocara</taxon>
    </lineage>
</organism>
<feature type="region of interest" description="Disordered" evidence="1">
    <location>
        <begin position="1"/>
        <end position="28"/>
    </location>
</feature>
<accession>A0A0B2VLI8</accession>
<protein>
    <submittedName>
        <fullName evidence="2">Uncharacterized protein</fullName>
    </submittedName>
</protein>
<evidence type="ECO:0000256" key="1">
    <source>
        <dbReference type="SAM" id="MobiDB-lite"/>
    </source>
</evidence>
<dbReference type="Proteomes" id="UP000031036">
    <property type="component" value="Unassembled WGS sequence"/>
</dbReference>
<evidence type="ECO:0000313" key="3">
    <source>
        <dbReference type="Proteomes" id="UP000031036"/>
    </source>
</evidence>
<name>A0A0B2VLI8_TOXCA</name>
<sequence>MLARSSLSFEDDRYWRSDGPRDYDQSVNRDRNREHDLYQCCFVLPRADAVVLPTSKPSRLGGL</sequence>
<proteinExistence type="predicted"/>
<dbReference type="EMBL" id="JPKZ01001446">
    <property type="protein sequence ID" value="KHN81890.1"/>
    <property type="molecule type" value="Genomic_DNA"/>
</dbReference>
<reference evidence="2 3" key="1">
    <citation type="submission" date="2014-11" db="EMBL/GenBank/DDBJ databases">
        <title>Genetic blueprint of the zoonotic pathogen Toxocara canis.</title>
        <authorList>
            <person name="Zhu X.-Q."/>
            <person name="Korhonen P.K."/>
            <person name="Cai H."/>
            <person name="Young N.D."/>
            <person name="Nejsum P."/>
            <person name="von Samson-Himmelstjerna G."/>
            <person name="Boag P.R."/>
            <person name="Tan P."/>
            <person name="Li Q."/>
            <person name="Min J."/>
            <person name="Yang Y."/>
            <person name="Wang X."/>
            <person name="Fang X."/>
            <person name="Hall R.S."/>
            <person name="Hofmann A."/>
            <person name="Sternberg P.W."/>
            <person name="Jex A.R."/>
            <person name="Gasser R.B."/>
        </authorList>
    </citation>
    <scope>NUCLEOTIDE SEQUENCE [LARGE SCALE GENOMIC DNA]</scope>
    <source>
        <strain evidence="2">PN_DK_2014</strain>
    </source>
</reference>
<feature type="compositionally biased region" description="Basic and acidic residues" evidence="1">
    <location>
        <begin position="10"/>
        <end position="28"/>
    </location>
</feature>
<gene>
    <name evidence="2" type="ORF">Tcan_12769</name>
</gene>
<dbReference type="AlphaFoldDB" id="A0A0B2VLI8"/>
<evidence type="ECO:0000313" key="2">
    <source>
        <dbReference type="EMBL" id="KHN81890.1"/>
    </source>
</evidence>
<comment type="caution">
    <text evidence="2">The sequence shown here is derived from an EMBL/GenBank/DDBJ whole genome shotgun (WGS) entry which is preliminary data.</text>
</comment>